<feature type="chain" id="PRO_5042193760" evidence="6">
    <location>
        <begin position="23"/>
        <end position="683"/>
    </location>
</feature>
<evidence type="ECO:0000256" key="4">
    <source>
        <dbReference type="ARBA" id="ARBA00022837"/>
    </source>
</evidence>
<protein>
    <submittedName>
        <fullName evidence="11">Glycoside hydrolase family 97 protein</fullName>
    </submittedName>
</protein>
<evidence type="ECO:0000313" key="12">
    <source>
        <dbReference type="Proteomes" id="UP000324870"/>
    </source>
</evidence>
<dbReference type="EMBL" id="JAWDES010000005">
    <property type="protein sequence ID" value="MDU0259862.1"/>
    <property type="molecule type" value="Genomic_DNA"/>
</dbReference>
<dbReference type="InterPro" id="IPR029486">
    <property type="entry name" value="GH97_N"/>
</dbReference>
<dbReference type="Pfam" id="PF10566">
    <property type="entry name" value="Glyco_hydro_97"/>
    <property type="match status" value="1"/>
</dbReference>
<comment type="cofactor">
    <cofactor evidence="1">
        <name>Ca(2+)</name>
        <dbReference type="ChEBI" id="CHEBI:29108"/>
    </cofactor>
</comment>
<dbReference type="GO" id="GO:0030246">
    <property type="term" value="F:carbohydrate binding"/>
    <property type="evidence" value="ECO:0007669"/>
    <property type="project" value="InterPro"/>
</dbReference>
<accession>A0AAE4RXF2</accession>
<dbReference type="InterPro" id="IPR019563">
    <property type="entry name" value="GH97_catalytic"/>
</dbReference>
<evidence type="ECO:0000256" key="1">
    <source>
        <dbReference type="ARBA" id="ARBA00001913"/>
    </source>
</evidence>
<reference evidence="11" key="2">
    <citation type="submission" date="2023-10" db="EMBL/GenBank/DDBJ databases">
        <title>Genome Sequence of the Bacteria from From Gut Wall in Crohn's Disease.</title>
        <authorList>
            <person name="Rodriguez-Palacios A."/>
        </authorList>
    </citation>
    <scope>NUCLEOTIDE SEQUENCE</scope>
    <source>
        <strain evidence="11">CavFT-hAR58</strain>
    </source>
</reference>
<keyword evidence="6" id="KW-0732">Signal</keyword>
<evidence type="ECO:0000259" key="8">
    <source>
        <dbReference type="Pfam" id="PF14508"/>
    </source>
</evidence>
<organism evidence="11 13">
    <name type="scientific">Alistipes finegoldii</name>
    <dbReference type="NCBI Taxonomy" id="214856"/>
    <lineage>
        <taxon>Bacteria</taxon>
        <taxon>Pseudomonadati</taxon>
        <taxon>Bacteroidota</taxon>
        <taxon>Bacteroidia</taxon>
        <taxon>Bacteroidales</taxon>
        <taxon>Rikenellaceae</taxon>
        <taxon>Alistipes</taxon>
    </lineage>
</organism>
<dbReference type="InterPro" id="IPR052720">
    <property type="entry name" value="Glycosyl_hydrolase_97"/>
</dbReference>
<feature type="domain" description="Glycosyl-hydrolase 97 catalytic" evidence="7">
    <location>
        <begin position="324"/>
        <end position="478"/>
    </location>
</feature>
<feature type="domain" description="Glycosyl-hydrolase 97 N-terminal" evidence="8">
    <location>
        <begin position="32"/>
        <end position="306"/>
    </location>
</feature>
<dbReference type="InterPro" id="IPR014718">
    <property type="entry name" value="GH-type_carb-bd"/>
</dbReference>
<dbReference type="Proteomes" id="UP001181347">
    <property type="component" value="Unassembled WGS sequence"/>
</dbReference>
<evidence type="ECO:0000313" key="11">
    <source>
        <dbReference type="EMBL" id="MDU0259862.1"/>
    </source>
</evidence>
<dbReference type="Gene3D" id="2.60.40.1180">
    <property type="entry name" value="Golgi alpha-mannosidase II"/>
    <property type="match status" value="1"/>
</dbReference>
<name>A0AAE4RXF2_9BACT</name>
<evidence type="ECO:0000313" key="10">
    <source>
        <dbReference type="EMBL" id="KAA3157618.1"/>
    </source>
</evidence>
<evidence type="ECO:0000256" key="6">
    <source>
        <dbReference type="SAM" id="SignalP"/>
    </source>
</evidence>
<dbReference type="Gene3D" id="2.70.98.10">
    <property type="match status" value="1"/>
</dbReference>
<evidence type="ECO:0000256" key="2">
    <source>
        <dbReference type="ARBA" id="ARBA00011245"/>
    </source>
</evidence>
<dbReference type="InterPro" id="IPR017853">
    <property type="entry name" value="GH"/>
</dbReference>
<keyword evidence="3 11" id="KW-0378">Hydrolase</keyword>
<proteinExistence type="predicted"/>
<evidence type="ECO:0000313" key="13">
    <source>
        <dbReference type="Proteomes" id="UP001181347"/>
    </source>
</evidence>
<dbReference type="InterPro" id="IPR029483">
    <property type="entry name" value="GH97_C"/>
</dbReference>
<dbReference type="EMBL" id="VVND01000042">
    <property type="protein sequence ID" value="KAA3157618.1"/>
    <property type="molecule type" value="Genomic_DNA"/>
</dbReference>
<reference evidence="10 12" key="1">
    <citation type="journal article" date="2019" name="Nat. Med.">
        <title>A library of human gut bacterial isolates paired with longitudinal multiomics data enables mechanistic microbiome research.</title>
        <authorList>
            <person name="Poyet M."/>
            <person name="Groussin M."/>
            <person name="Gibbons S.M."/>
            <person name="Avila-Pacheco J."/>
            <person name="Jiang X."/>
            <person name="Kearney S.M."/>
            <person name="Perrotta A.R."/>
            <person name="Berdy B."/>
            <person name="Zhao S."/>
            <person name="Lieberman T.D."/>
            <person name="Swanson P.K."/>
            <person name="Smith M."/>
            <person name="Roesemann S."/>
            <person name="Alexander J.E."/>
            <person name="Rich S.A."/>
            <person name="Livny J."/>
            <person name="Vlamakis H."/>
            <person name="Clish C."/>
            <person name="Bullock K."/>
            <person name="Deik A."/>
            <person name="Scott J."/>
            <person name="Pierce K.A."/>
            <person name="Xavier R.J."/>
            <person name="Alm E.J."/>
        </authorList>
    </citation>
    <scope>NUCLEOTIDE SEQUENCE [LARGE SCALE GENOMIC DNA]</scope>
    <source>
        <strain evidence="10 12">BIOML-A1</strain>
    </source>
</reference>
<keyword evidence="4" id="KW-0106">Calcium</keyword>
<keyword evidence="12" id="KW-1185">Reference proteome</keyword>
<keyword evidence="5" id="KW-0326">Glycosidase</keyword>
<sequence length="683" mass="78634">MKHILSTLFLSLLLFTGNTTTAKTSSKTFLLISPDTRLKSEIAINERISFTLSDEQQTILAPSFMAIRLQNGETWGTTPQLQHARRNRIDETIHSPFYKREKVQNRYNELILSFKGGYSLIFRMYDDGLAYRFATDRKGEIIIESETAEYCLSEDRDMIVPYVLPSGKAKKAKNPTFEQQFFNSMQNLYSYGKAMQLNPDRMMFTPVIAKLDDGMKLCIAEADTESYPGMYLVSSSDRPVLHGMFAAYPRKEERGGHNQLQMLVKSRESYIARVIGPRSFPWRTFIVTRKDGELSESDMVYRLASPSRVKNIDWIKPGKVAWEWWNYWGLYNVDFRAGINTETYKYYIDFASKNNIEYVILDEGWSVKYAGDLLKVIPEIDLPELLRYAKGRNVGIILWAGYHAIERDMEHVVKHYAAMGVKGFKVDFLDRDDQKMIDFMYRLADICAQHHMLLDYHGCCKPSGLQRTYPNVLNYEAVFGLEQMKWTSSKTDMVTYDVTLPFIRMVAGPMDYTQGAMRNSIKGAFHADYKHPMSQGTRCRQLAEYVIFDSPLTMLCDSPSNYMREVECIRFIASVPTVWNDTKVLDGQIGEYIAVARRSGEEWFIGAMTNWSSRELSLEIPIADTNNYEIELFQDGINADRAAQDYKRRVIPLPTNRRLKISLAPGGGWAARIYPTPATMNDR</sequence>
<dbReference type="Pfam" id="PF14508">
    <property type="entry name" value="GH97_N"/>
    <property type="match status" value="1"/>
</dbReference>
<dbReference type="RefSeq" id="WP_130064044.1">
    <property type="nucleotide sequence ID" value="NZ_BAAFKU010000001.1"/>
</dbReference>
<evidence type="ECO:0000259" key="7">
    <source>
        <dbReference type="Pfam" id="PF10566"/>
    </source>
</evidence>
<gene>
    <name evidence="10" type="ORF">F2A26_14310</name>
    <name evidence="11" type="ORF">RVH17_07015</name>
</gene>
<dbReference type="PANTHER" id="PTHR35803:SF2">
    <property type="entry name" value="RETAINING ALPHA-GALACTOSIDASE"/>
    <property type="match status" value="1"/>
</dbReference>
<feature type="domain" description="Glycosyl-hydrolase 97 C-terminal oligomerisation" evidence="9">
    <location>
        <begin position="578"/>
        <end position="673"/>
    </location>
</feature>
<evidence type="ECO:0000256" key="3">
    <source>
        <dbReference type="ARBA" id="ARBA00022801"/>
    </source>
</evidence>
<dbReference type="InterPro" id="IPR013785">
    <property type="entry name" value="Aldolase_TIM"/>
</dbReference>
<dbReference type="Gene3D" id="3.20.20.70">
    <property type="entry name" value="Aldolase class I"/>
    <property type="match status" value="1"/>
</dbReference>
<dbReference type="PANTHER" id="PTHR35803">
    <property type="entry name" value="GLUCAN 1,4-ALPHA-GLUCOSIDASE SUSB-RELATED"/>
    <property type="match status" value="1"/>
</dbReference>
<dbReference type="InterPro" id="IPR013780">
    <property type="entry name" value="Glyco_hydro_b"/>
</dbReference>
<feature type="signal peptide" evidence="6">
    <location>
        <begin position="1"/>
        <end position="22"/>
    </location>
</feature>
<dbReference type="Proteomes" id="UP000324870">
    <property type="component" value="Unassembled WGS sequence"/>
</dbReference>
<evidence type="ECO:0000256" key="5">
    <source>
        <dbReference type="ARBA" id="ARBA00023295"/>
    </source>
</evidence>
<dbReference type="AlphaFoldDB" id="A0AAE4RXF2"/>
<comment type="subunit">
    <text evidence="2">Monomer.</text>
</comment>
<dbReference type="SUPFAM" id="SSF51445">
    <property type="entry name" value="(Trans)glycosidases"/>
    <property type="match status" value="1"/>
</dbReference>
<evidence type="ECO:0000259" key="9">
    <source>
        <dbReference type="Pfam" id="PF14509"/>
    </source>
</evidence>
<dbReference type="GO" id="GO:0016798">
    <property type="term" value="F:hydrolase activity, acting on glycosyl bonds"/>
    <property type="evidence" value="ECO:0007669"/>
    <property type="project" value="UniProtKB-KW"/>
</dbReference>
<comment type="caution">
    <text evidence="11">The sequence shown here is derived from an EMBL/GenBank/DDBJ whole genome shotgun (WGS) entry which is preliminary data.</text>
</comment>
<dbReference type="Pfam" id="PF14509">
    <property type="entry name" value="GH97_C"/>
    <property type="match status" value="1"/>
</dbReference>